<organism evidence="2 3">
    <name type="scientific">Streptomyces microflavus</name>
    <name type="common">Streptomyces lipmanii</name>
    <dbReference type="NCBI Taxonomy" id="1919"/>
    <lineage>
        <taxon>Bacteria</taxon>
        <taxon>Bacillati</taxon>
        <taxon>Actinomycetota</taxon>
        <taxon>Actinomycetes</taxon>
        <taxon>Kitasatosporales</taxon>
        <taxon>Streptomycetaceae</taxon>
        <taxon>Streptomyces</taxon>
    </lineage>
</organism>
<proteinExistence type="predicted"/>
<keyword evidence="1" id="KW-0378">Hydrolase</keyword>
<dbReference type="Proteomes" id="UP000471648">
    <property type="component" value="Unassembled WGS sequence"/>
</dbReference>
<gene>
    <name evidence="2" type="ORF">G3I39_27185</name>
</gene>
<dbReference type="InterPro" id="IPR052016">
    <property type="entry name" value="Bact_Sigma-Reg"/>
</dbReference>
<dbReference type="PANTHER" id="PTHR43156">
    <property type="entry name" value="STAGE II SPORULATION PROTEIN E-RELATED"/>
    <property type="match status" value="1"/>
</dbReference>
<dbReference type="PANTHER" id="PTHR43156:SF2">
    <property type="entry name" value="STAGE II SPORULATION PROTEIN E"/>
    <property type="match status" value="1"/>
</dbReference>
<protein>
    <submittedName>
        <fullName evidence="2">Diguanylate cyclase</fullName>
    </submittedName>
</protein>
<reference evidence="2 3" key="1">
    <citation type="submission" date="2020-01" db="EMBL/GenBank/DDBJ databases">
        <title>Insect and environment-associated Actinomycetes.</title>
        <authorList>
            <person name="Currrie C."/>
            <person name="Chevrette M."/>
            <person name="Carlson C."/>
            <person name="Stubbendieck R."/>
            <person name="Wendt-Pienkowski E."/>
        </authorList>
    </citation>
    <scope>NUCLEOTIDE SEQUENCE [LARGE SCALE GENOMIC DNA]</scope>
    <source>
        <strain evidence="2 3">SID14438</strain>
    </source>
</reference>
<sequence length="68" mass="6942">LQQSFLAAPPLVDGLVSTALYHPADSDAEVGGDWYDAVKLSDGALALTIGDIAGHDVDAATTMGRVNS</sequence>
<dbReference type="EMBL" id="JAAGME010001127">
    <property type="protein sequence ID" value="NEB70717.1"/>
    <property type="molecule type" value="Genomic_DNA"/>
</dbReference>
<feature type="non-terminal residue" evidence="2">
    <location>
        <position position="1"/>
    </location>
</feature>
<dbReference type="RefSeq" id="WP_422641024.1">
    <property type="nucleotide sequence ID" value="NZ_JAAGME010001127.1"/>
</dbReference>
<evidence type="ECO:0000313" key="2">
    <source>
        <dbReference type="EMBL" id="NEB70717.1"/>
    </source>
</evidence>
<comment type="caution">
    <text evidence="2">The sequence shown here is derived from an EMBL/GenBank/DDBJ whole genome shotgun (WGS) entry which is preliminary data.</text>
</comment>
<accession>A0A6N9VE51</accession>
<dbReference type="GO" id="GO:0016791">
    <property type="term" value="F:phosphatase activity"/>
    <property type="evidence" value="ECO:0007669"/>
    <property type="project" value="TreeGrafter"/>
</dbReference>
<evidence type="ECO:0000313" key="3">
    <source>
        <dbReference type="Proteomes" id="UP000471648"/>
    </source>
</evidence>
<evidence type="ECO:0000256" key="1">
    <source>
        <dbReference type="ARBA" id="ARBA00022801"/>
    </source>
</evidence>
<dbReference type="Gene3D" id="3.60.40.10">
    <property type="entry name" value="PPM-type phosphatase domain"/>
    <property type="match status" value="1"/>
</dbReference>
<dbReference type="InterPro" id="IPR036457">
    <property type="entry name" value="PPM-type-like_dom_sf"/>
</dbReference>
<name>A0A6N9VE51_STRMI</name>
<dbReference type="AlphaFoldDB" id="A0A6N9VE51"/>
<feature type="non-terminal residue" evidence="2">
    <location>
        <position position="68"/>
    </location>
</feature>